<protein>
    <submittedName>
        <fullName evidence="2">Putative ABC transporter ATP-binding protein YknY</fullName>
        <ecNumber evidence="2">3.6.3.-</ecNumber>
    </submittedName>
</protein>
<dbReference type="SUPFAM" id="SSF52540">
    <property type="entry name" value="P-loop containing nucleoside triphosphate hydrolases"/>
    <property type="match status" value="1"/>
</dbReference>
<dbReference type="EMBL" id="VSSQ01054394">
    <property type="protein sequence ID" value="MPN08352.1"/>
    <property type="molecule type" value="Genomic_DNA"/>
</dbReference>
<feature type="domain" description="ABC transporter" evidence="1">
    <location>
        <begin position="4"/>
        <end position="75"/>
    </location>
</feature>
<dbReference type="InterPro" id="IPR015854">
    <property type="entry name" value="ABC_transpr_LolD-like"/>
</dbReference>
<keyword evidence="2" id="KW-0547">Nucleotide-binding</keyword>
<reference evidence="2" key="1">
    <citation type="submission" date="2019-08" db="EMBL/GenBank/DDBJ databases">
        <authorList>
            <person name="Kucharzyk K."/>
            <person name="Murdoch R.W."/>
            <person name="Higgins S."/>
            <person name="Loffler F."/>
        </authorList>
    </citation>
    <scope>NUCLEOTIDE SEQUENCE</scope>
</reference>
<name>A0A645F4A0_9ZZZZ</name>
<evidence type="ECO:0000313" key="2">
    <source>
        <dbReference type="EMBL" id="MPN08352.1"/>
    </source>
</evidence>
<sequence>MTNVSVQKNIELPMLYNGVAKAKRVSRVQELLALMDIAQKQKSKPNQLSGGQKQRVAIARALANQPEVIFMDEPTGALDSKTTASILDIMHKLHELGNTIIVVTHEQDVAHAAKRMITIKDGSIVEDEVLQ</sequence>
<organism evidence="2">
    <name type="scientific">bioreactor metagenome</name>
    <dbReference type="NCBI Taxonomy" id="1076179"/>
    <lineage>
        <taxon>unclassified sequences</taxon>
        <taxon>metagenomes</taxon>
        <taxon>ecological metagenomes</taxon>
    </lineage>
</organism>
<dbReference type="GO" id="GO:0016887">
    <property type="term" value="F:ATP hydrolysis activity"/>
    <property type="evidence" value="ECO:0007669"/>
    <property type="project" value="InterPro"/>
</dbReference>
<dbReference type="InterPro" id="IPR003439">
    <property type="entry name" value="ABC_transporter-like_ATP-bd"/>
</dbReference>
<comment type="caution">
    <text evidence="2">The sequence shown here is derived from an EMBL/GenBank/DDBJ whole genome shotgun (WGS) entry which is preliminary data.</text>
</comment>
<proteinExistence type="predicted"/>
<dbReference type="PANTHER" id="PTHR24220">
    <property type="entry name" value="IMPORT ATP-BINDING PROTEIN"/>
    <property type="match status" value="1"/>
</dbReference>
<dbReference type="EC" id="3.6.3.-" evidence="2"/>
<dbReference type="PANTHER" id="PTHR24220:SF86">
    <property type="entry name" value="ABC TRANSPORTER ABCH.1"/>
    <property type="match status" value="1"/>
</dbReference>
<keyword evidence="2" id="KW-0378">Hydrolase</keyword>
<gene>
    <name evidence="2" type="primary">yknY_75</name>
    <name evidence="2" type="ORF">SDC9_155634</name>
</gene>
<dbReference type="Pfam" id="PF00005">
    <property type="entry name" value="ABC_tran"/>
    <property type="match status" value="1"/>
</dbReference>
<dbReference type="GO" id="GO:0005886">
    <property type="term" value="C:plasma membrane"/>
    <property type="evidence" value="ECO:0007669"/>
    <property type="project" value="TreeGrafter"/>
</dbReference>
<dbReference type="GO" id="GO:0022857">
    <property type="term" value="F:transmembrane transporter activity"/>
    <property type="evidence" value="ECO:0007669"/>
    <property type="project" value="TreeGrafter"/>
</dbReference>
<dbReference type="InterPro" id="IPR027417">
    <property type="entry name" value="P-loop_NTPase"/>
</dbReference>
<evidence type="ECO:0000259" key="1">
    <source>
        <dbReference type="Pfam" id="PF00005"/>
    </source>
</evidence>
<dbReference type="AlphaFoldDB" id="A0A645F4A0"/>
<keyword evidence="2" id="KW-0067">ATP-binding</keyword>
<accession>A0A645F4A0</accession>
<dbReference type="GO" id="GO:0005524">
    <property type="term" value="F:ATP binding"/>
    <property type="evidence" value="ECO:0007669"/>
    <property type="project" value="UniProtKB-KW"/>
</dbReference>
<dbReference type="Gene3D" id="3.40.50.300">
    <property type="entry name" value="P-loop containing nucleotide triphosphate hydrolases"/>
    <property type="match status" value="1"/>
</dbReference>